<keyword evidence="3" id="KW-0520">NAD</keyword>
<evidence type="ECO:0000256" key="2">
    <source>
        <dbReference type="ARBA" id="ARBA00023002"/>
    </source>
</evidence>
<dbReference type="InterPro" id="IPR050984">
    <property type="entry name" value="Gfo/Idh/MocA_domain"/>
</dbReference>
<comment type="similarity">
    <text evidence="1">Belongs to the Gfo/Idh/MocA family.</text>
</comment>
<dbReference type="Proteomes" id="UP001597479">
    <property type="component" value="Unassembled WGS sequence"/>
</dbReference>
<evidence type="ECO:0000313" key="6">
    <source>
        <dbReference type="EMBL" id="MFD2795183.1"/>
    </source>
</evidence>
<evidence type="ECO:0000256" key="3">
    <source>
        <dbReference type="ARBA" id="ARBA00023027"/>
    </source>
</evidence>
<evidence type="ECO:0000259" key="4">
    <source>
        <dbReference type="Pfam" id="PF01408"/>
    </source>
</evidence>
<dbReference type="Pfam" id="PF22725">
    <property type="entry name" value="GFO_IDH_MocA_C3"/>
    <property type="match status" value="1"/>
</dbReference>
<protein>
    <submittedName>
        <fullName evidence="6">Gfo/Idh/MocA family protein</fullName>
    </submittedName>
</protein>
<dbReference type="Gene3D" id="3.40.50.720">
    <property type="entry name" value="NAD(P)-binding Rossmann-like Domain"/>
    <property type="match status" value="1"/>
</dbReference>
<dbReference type="InterPro" id="IPR000683">
    <property type="entry name" value="Gfo/Idh/MocA-like_OxRdtase_N"/>
</dbReference>
<organism evidence="6 7">
    <name type="scientific">Promicromonospora vindobonensis</name>
    <dbReference type="NCBI Taxonomy" id="195748"/>
    <lineage>
        <taxon>Bacteria</taxon>
        <taxon>Bacillati</taxon>
        <taxon>Actinomycetota</taxon>
        <taxon>Actinomycetes</taxon>
        <taxon>Micrococcales</taxon>
        <taxon>Promicromonosporaceae</taxon>
        <taxon>Promicromonospora</taxon>
    </lineage>
</organism>
<dbReference type="EMBL" id="JBHUOG010000002">
    <property type="protein sequence ID" value="MFD2795183.1"/>
    <property type="molecule type" value="Genomic_DNA"/>
</dbReference>
<evidence type="ECO:0000256" key="1">
    <source>
        <dbReference type="ARBA" id="ARBA00010928"/>
    </source>
</evidence>
<feature type="domain" description="Gfo/Idh/MocA-like oxidoreductase N-terminal" evidence="4">
    <location>
        <begin position="12"/>
        <end position="127"/>
    </location>
</feature>
<dbReference type="SUPFAM" id="SSF51735">
    <property type="entry name" value="NAD(P)-binding Rossmann-fold domains"/>
    <property type="match status" value="1"/>
</dbReference>
<reference evidence="7" key="1">
    <citation type="journal article" date="2019" name="Int. J. Syst. Evol. Microbiol.">
        <title>The Global Catalogue of Microorganisms (GCM) 10K type strain sequencing project: providing services to taxonomists for standard genome sequencing and annotation.</title>
        <authorList>
            <consortium name="The Broad Institute Genomics Platform"/>
            <consortium name="The Broad Institute Genome Sequencing Center for Infectious Disease"/>
            <person name="Wu L."/>
            <person name="Ma J."/>
        </authorList>
    </citation>
    <scope>NUCLEOTIDE SEQUENCE [LARGE SCALE GENOMIC DNA]</scope>
    <source>
        <strain evidence="7">CCM 7044</strain>
    </source>
</reference>
<keyword evidence="7" id="KW-1185">Reference proteome</keyword>
<dbReference type="RefSeq" id="WP_377185014.1">
    <property type="nucleotide sequence ID" value="NZ_JBHUOG010000002.1"/>
</dbReference>
<gene>
    <name evidence="6" type="ORF">ACFS27_16615</name>
</gene>
<name>A0ABW5VU26_9MICO</name>
<dbReference type="InterPro" id="IPR055170">
    <property type="entry name" value="GFO_IDH_MocA-like_dom"/>
</dbReference>
<dbReference type="PANTHER" id="PTHR22604">
    <property type="entry name" value="OXIDOREDUCTASES"/>
    <property type="match status" value="1"/>
</dbReference>
<evidence type="ECO:0000259" key="5">
    <source>
        <dbReference type="Pfam" id="PF22725"/>
    </source>
</evidence>
<dbReference type="Gene3D" id="3.30.360.10">
    <property type="entry name" value="Dihydrodipicolinate Reductase, domain 2"/>
    <property type="match status" value="1"/>
</dbReference>
<keyword evidence="2" id="KW-0560">Oxidoreductase</keyword>
<accession>A0ABW5VU26</accession>
<dbReference type="InterPro" id="IPR036291">
    <property type="entry name" value="NAD(P)-bd_dom_sf"/>
</dbReference>
<feature type="domain" description="GFO/IDH/MocA-like oxidoreductase" evidence="5">
    <location>
        <begin position="139"/>
        <end position="253"/>
    </location>
</feature>
<dbReference type="PANTHER" id="PTHR22604:SF105">
    <property type="entry name" value="TRANS-1,2-DIHYDROBENZENE-1,2-DIOL DEHYDROGENASE"/>
    <property type="match status" value="1"/>
</dbReference>
<dbReference type="Pfam" id="PF01408">
    <property type="entry name" value="GFO_IDH_MocA"/>
    <property type="match status" value="1"/>
</dbReference>
<evidence type="ECO:0000313" key="7">
    <source>
        <dbReference type="Proteomes" id="UP001597479"/>
    </source>
</evidence>
<comment type="caution">
    <text evidence="6">The sequence shown here is derived from an EMBL/GenBank/DDBJ whole genome shotgun (WGS) entry which is preliminary data.</text>
</comment>
<dbReference type="SUPFAM" id="SSF55347">
    <property type="entry name" value="Glyceraldehyde-3-phosphate dehydrogenase-like, C-terminal domain"/>
    <property type="match status" value="1"/>
</dbReference>
<proteinExistence type="inferred from homology"/>
<sequence length="333" mass="35445">MTASDSGVRPLRWGILATGGIARLFTSDLLAHGHSVHAVGSRSAENAARFAGAFGIPQAHGSYEQLVADPDVDIVYVATPHSMHAENAHAALAHGKHVLVEKAFTLNAAEAQDVASEARRRGLVVMEAMWTRFLPHMVHVRELLAQDRIGTVRSVHAEHGQLLPFADDHRLRAPALGGGALLDLGVYPLSFLHDVVGEPDTIDARAILTPTGVDASVATVSTHAGGAIATTFSSMEACGRNEATVTGDDGRIEIAATWFAPAAVTLRDATGSVVEEFRADVTGRGMQYQAAEVERLVRDGHVAGEIMPAEESVAVMRTLDRVRERIGLHYPGE</sequence>